<accession>A0A5J4RUS0</accession>
<dbReference type="GO" id="GO:0046556">
    <property type="term" value="F:alpha-L-arabinofuranosidase activity"/>
    <property type="evidence" value="ECO:0007669"/>
    <property type="project" value="TreeGrafter"/>
</dbReference>
<dbReference type="InterPro" id="IPR001764">
    <property type="entry name" value="Glyco_hydro_3_N"/>
</dbReference>
<dbReference type="GO" id="GO:0045493">
    <property type="term" value="P:xylan catabolic process"/>
    <property type="evidence" value="ECO:0007669"/>
    <property type="project" value="InterPro"/>
</dbReference>
<dbReference type="InterPro" id="IPR026891">
    <property type="entry name" value="Fn3-like"/>
</dbReference>
<keyword evidence="5" id="KW-0326">Glycosidase</keyword>
<dbReference type="InterPro" id="IPR036881">
    <property type="entry name" value="Glyco_hydro_3_C_sf"/>
</dbReference>
<dbReference type="AlphaFoldDB" id="A0A5J4RUS0"/>
<dbReference type="Gene3D" id="2.60.40.10">
    <property type="entry name" value="Immunoglobulins"/>
    <property type="match status" value="1"/>
</dbReference>
<dbReference type="PROSITE" id="PS51257">
    <property type="entry name" value="PROKAR_LIPOPROTEIN"/>
    <property type="match status" value="1"/>
</dbReference>
<keyword evidence="3 5" id="KW-0378">Hydrolase</keyword>
<dbReference type="InterPro" id="IPR036962">
    <property type="entry name" value="Glyco_hydro_3_N_sf"/>
</dbReference>
<dbReference type="SMART" id="SM01217">
    <property type="entry name" value="Fn3_like"/>
    <property type="match status" value="1"/>
</dbReference>
<dbReference type="Pfam" id="PF14310">
    <property type="entry name" value="Fn3-like"/>
    <property type="match status" value="1"/>
</dbReference>
<dbReference type="Gene3D" id="3.20.20.300">
    <property type="entry name" value="Glycoside hydrolase, family 3, N-terminal domain"/>
    <property type="match status" value="1"/>
</dbReference>
<reference evidence="5" key="1">
    <citation type="submission" date="2019-03" db="EMBL/GenBank/DDBJ databases">
        <title>Single cell metagenomics reveals metabolic interactions within the superorganism composed of flagellate Streblomastix strix and complex community of Bacteroidetes bacteria on its surface.</title>
        <authorList>
            <person name="Treitli S.C."/>
            <person name="Kolisko M."/>
            <person name="Husnik F."/>
            <person name="Keeling P."/>
            <person name="Hampl V."/>
        </authorList>
    </citation>
    <scope>NUCLEOTIDE SEQUENCE</scope>
    <source>
        <strain evidence="5">STM</strain>
    </source>
</reference>
<dbReference type="InterPro" id="IPR017853">
    <property type="entry name" value="GH"/>
</dbReference>
<proteinExistence type="inferred from homology"/>
<evidence type="ECO:0000256" key="1">
    <source>
        <dbReference type="ARBA" id="ARBA00005336"/>
    </source>
</evidence>
<dbReference type="EMBL" id="SNRY01000739">
    <property type="protein sequence ID" value="KAA6337005.1"/>
    <property type="molecule type" value="Genomic_DNA"/>
</dbReference>
<dbReference type="SUPFAM" id="SSF52279">
    <property type="entry name" value="Beta-D-glucan exohydrolase, C-terminal domain"/>
    <property type="match status" value="1"/>
</dbReference>
<keyword evidence="2" id="KW-0732">Signal</keyword>
<comment type="similarity">
    <text evidence="1">Belongs to the glycosyl hydrolase 3 family.</text>
</comment>
<dbReference type="Pfam" id="PF01915">
    <property type="entry name" value="Glyco_hydro_3_C"/>
    <property type="match status" value="1"/>
</dbReference>
<dbReference type="InterPro" id="IPR044993">
    <property type="entry name" value="BXL"/>
</dbReference>
<evidence type="ECO:0000256" key="2">
    <source>
        <dbReference type="ARBA" id="ARBA00022729"/>
    </source>
</evidence>
<dbReference type="PANTHER" id="PTHR42721:SF3">
    <property type="entry name" value="BETA-D-XYLOSIDASE 5-RELATED"/>
    <property type="match status" value="1"/>
</dbReference>
<feature type="domain" description="Fibronectin type III-like" evidence="4">
    <location>
        <begin position="644"/>
        <end position="713"/>
    </location>
</feature>
<comment type="caution">
    <text evidence="5">The sequence shown here is derived from an EMBL/GenBank/DDBJ whole genome shotgun (WGS) entry which is preliminary data.</text>
</comment>
<sequence length="740" mass="81189">MNAKKLLLFPVMILIGGITTSCLDQKYPFRDTKLPIDQRVQDLISRLTLEEKVNQMLNSTPAIERLGIPPYDWWNECLHGVGRANEYKVTVFPQAIGMAAAWDDAGLHQVAAVIAEEGRAIYNDAQSKKNYSRYHALTYWTPNINIFRDPRWGRGQETYGEDPYLTGTLGKAFVRGLQGDDEKYLKAAACAKHYAVHSGPERSRHTFNIEVSTYDLWDTYLPAFRDLVVDAKVAGVMCAYNAYATQPCCGSDILMQSVLREKWGFSGYVTSDCGAIDDFFNGHKTHPDAVHAAVDAVSHGTDIDCGRNAYLALVEGVKGGLISEEQINTSLARLFTIRFRLGLFDPASEVNFSQIPLSVLENDEHKAISRKIAQESIVLLKNKNNFLPLAKELKKIAVIGPNADNEKTVLGNYNGLPTEMVTPLEAIKSRVSSSTEVIYEKAVDYVAEPNEAEVTALVNRLKGVDVVVMVGGISPELEGEEMNVKVEGFSGGDKTSIALPHVQTHLMQALTKANIPTVFVMMTGSAIAFPWEAANLPAVLNAWYGGQDAGNAIADVLFGDYNPSGKLPLTFYADDKDLPPFDSYAMEGRTYRYFKGKALYPFGYGLSYSNFKYAPLQIQKSGKTGENISVEVAITNDSKIVGDEVVQLYVSHPDTKLLSAIYALKSFKRINLQAGETKKISFILTPKELGIVDENGVLTVYPGKVKIHVGGTSPAASVATSLPVITGETNIQGKTFVVQN</sequence>
<dbReference type="GO" id="GO:0031222">
    <property type="term" value="P:arabinan catabolic process"/>
    <property type="evidence" value="ECO:0007669"/>
    <property type="project" value="TreeGrafter"/>
</dbReference>
<dbReference type="SUPFAM" id="SSF51445">
    <property type="entry name" value="(Trans)glycosidases"/>
    <property type="match status" value="1"/>
</dbReference>
<dbReference type="PANTHER" id="PTHR42721">
    <property type="entry name" value="SUGAR HYDROLASE-RELATED"/>
    <property type="match status" value="1"/>
</dbReference>
<dbReference type="Gene3D" id="3.40.50.1700">
    <property type="entry name" value="Glycoside hydrolase family 3 C-terminal domain"/>
    <property type="match status" value="1"/>
</dbReference>
<gene>
    <name evidence="5" type="ORF">EZS27_014878</name>
</gene>
<organism evidence="5">
    <name type="scientific">termite gut metagenome</name>
    <dbReference type="NCBI Taxonomy" id="433724"/>
    <lineage>
        <taxon>unclassified sequences</taxon>
        <taxon>metagenomes</taxon>
        <taxon>organismal metagenomes</taxon>
    </lineage>
</organism>
<dbReference type="InterPro" id="IPR013783">
    <property type="entry name" value="Ig-like_fold"/>
</dbReference>
<dbReference type="GO" id="GO:0008422">
    <property type="term" value="F:beta-glucosidase activity"/>
    <property type="evidence" value="ECO:0007669"/>
    <property type="project" value="UniProtKB-EC"/>
</dbReference>
<evidence type="ECO:0000256" key="3">
    <source>
        <dbReference type="ARBA" id="ARBA00022801"/>
    </source>
</evidence>
<name>A0A5J4RUS0_9ZZZZ</name>
<dbReference type="EC" id="3.2.1.21" evidence="5"/>
<evidence type="ECO:0000313" key="5">
    <source>
        <dbReference type="EMBL" id="KAA6337005.1"/>
    </source>
</evidence>
<dbReference type="PRINTS" id="PR00133">
    <property type="entry name" value="GLHYDRLASE3"/>
</dbReference>
<evidence type="ECO:0000259" key="4">
    <source>
        <dbReference type="SMART" id="SM01217"/>
    </source>
</evidence>
<dbReference type="Pfam" id="PF00933">
    <property type="entry name" value="Glyco_hydro_3"/>
    <property type="match status" value="1"/>
</dbReference>
<dbReference type="InterPro" id="IPR002772">
    <property type="entry name" value="Glyco_hydro_3_C"/>
</dbReference>
<dbReference type="GO" id="GO:0009044">
    <property type="term" value="F:xylan 1,4-beta-xylosidase activity"/>
    <property type="evidence" value="ECO:0007669"/>
    <property type="project" value="InterPro"/>
</dbReference>
<protein>
    <submittedName>
        <fullName evidence="5">Beta-glucosidase</fullName>
        <ecNumber evidence="5">3.2.1.21</ecNumber>
    </submittedName>
</protein>